<evidence type="ECO:0000256" key="4">
    <source>
        <dbReference type="ARBA" id="ARBA00035206"/>
    </source>
</evidence>
<comment type="function">
    <text evidence="5">One of two assembly initiator proteins, it binds directly to the 5'-end of the 23S rRNA, where it nucleates assembly of the 50S subunit.</text>
</comment>
<comment type="similarity">
    <text evidence="1 5">Belongs to the universal ribosomal protein uL24 family.</text>
</comment>
<evidence type="ECO:0000313" key="7">
    <source>
        <dbReference type="EMBL" id="AXN02174.1"/>
    </source>
</evidence>
<dbReference type="GO" id="GO:0005829">
    <property type="term" value="C:cytosol"/>
    <property type="evidence" value="ECO:0007669"/>
    <property type="project" value="UniProtKB-ARBA"/>
</dbReference>
<name>A0A346DZL9_9ENTR</name>
<dbReference type="NCBIfam" id="TIGR01079">
    <property type="entry name" value="rplX_bact"/>
    <property type="match status" value="1"/>
</dbReference>
<dbReference type="HAMAP" id="MF_01326_B">
    <property type="entry name" value="Ribosomal_uL24_B"/>
    <property type="match status" value="1"/>
</dbReference>
<sequence length="111" mass="12536">MRIIFIMSLKIKCNDVVIVTVGKDKGKKGKVKSIYSSKKVIVEGINIVKKHQKSNSKLNNSVSGIVEKESPISISNVAYFSFKHNRSDRIGFKFINGKKYRFLKSTGEIIK</sequence>
<dbReference type="KEGG" id="ppet:C9I82_206"/>
<dbReference type="GO" id="GO:0006412">
    <property type="term" value="P:translation"/>
    <property type="evidence" value="ECO:0007669"/>
    <property type="project" value="UniProtKB-UniRule"/>
</dbReference>
<evidence type="ECO:0000256" key="5">
    <source>
        <dbReference type="HAMAP-Rule" id="MF_01326"/>
    </source>
</evidence>
<dbReference type="Pfam" id="PF00467">
    <property type="entry name" value="KOW"/>
    <property type="match status" value="1"/>
</dbReference>
<dbReference type="InterPro" id="IPR057264">
    <property type="entry name" value="Ribosomal_uL24_C"/>
</dbReference>
<evidence type="ECO:0000256" key="1">
    <source>
        <dbReference type="ARBA" id="ARBA00010618"/>
    </source>
</evidence>
<keyword evidence="8" id="KW-1185">Reference proteome</keyword>
<dbReference type="GO" id="GO:1990904">
    <property type="term" value="C:ribonucleoprotein complex"/>
    <property type="evidence" value="ECO:0007669"/>
    <property type="project" value="UniProtKB-KW"/>
</dbReference>
<proteinExistence type="inferred from homology"/>
<dbReference type="CDD" id="cd06089">
    <property type="entry name" value="KOW_RPL26"/>
    <property type="match status" value="1"/>
</dbReference>
<dbReference type="InterPro" id="IPR005824">
    <property type="entry name" value="KOW"/>
</dbReference>
<evidence type="ECO:0000313" key="8">
    <source>
        <dbReference type="Proteomes" id="UP000256856"/>
    </source>
</evidence>
<dbReference type="GO" id="GO:0019843">
    <property type="term" value="F:rRNA binding"/>
    <property type="evidence" value="ECO:0007669"/>
    <property type="project" value="UniProtKB-UniRule"/>
</dbReference>
<dbReference type="GO" id="GO:0005840">
    <property type="term" value="C:ribosome"/>
    <property type="evidence" value="ECO:0007669"/>
    <property type="project" value="UniProtKB-KW"/>
</dbReference>
<keyword evidence="5" id="KW-0699">rRNA-binding</keyword>
<comment type="subunit">
    <text evidence="5">Part of the 50S ribosomal subunit.</text>
</comment>
<dbReference type="SUPFAM" id="SSF50104">
    <property type="entry name" value="Translation proteins SH3-like domain"/>
    <property type="match status" value="1"/>
</dbReference>
<accession>A0A346DZL9</accession>
<feature type="domain" description="KOW" evidence="6">
    <location>
        <begin position="10"/>
        <end position="37"/>
    </location>
</feature>
<dbReference type="AlphaFoldDB" id="A0A346DZL9"/>
<keyword evidence="3 5" id="KW-0687">Ribonucleoprotein</keyword>
<evidence type="ECO:0000256" key="2">
    <source>
        <dbReference type="ARBA" id="ARBA00022980"/>
    </source>
</evidence>
<dbReference type="InterPro" id="IPR003256">
    <property type="entry name" value="Ribosomal_uL24"/>
</dbReference>
<evidence type="ECO:0000256" key="3">
    <source>
        <dbReference type="ARBA" id="ARBA00023274"/>
    </source>
</evidence>
<organism evidence="7 8">
    <name type="scientific">Candidatus Purcelliella pentastirinorum</name>
    <dbReference type="NCBI Taxonomy" id="472834"/>
    <lineage>
        <taxon>Bacteria</taxon>
        <taxon>Pseudomonadati</taxon>
        <taxon>Pseudomonadota</taxon>
        <taxon>Gammaproteobacteria</taxon>
        <taxon>Enterobacterales</taxon>
        <taxon>Enterobacteriaceae</taxon>
        <taxon>Candidatus Purcelliella</taxon>
    </lineage>
</organism>
<gene>
    <name evidence="5" type="primary">rplX</name>
    <name evidence="7" type="ORF">C9I82_206</name>
</gene>
<dbReference type="EMBL" id="CP028374">
    <property type="protein sequence ID" value="AXN02174.1"/>
    <property type="molecule type" value="Genomic_DNA"/>
</dbReference>
<dbReference type="Pfam" id="PF17136">
    <property type="entry name" value="ribosomal_L24"/>
    <property type="match status" value="1"/>
</dbReference>
<keyword evidence="2 5" id="KW-0689">Ribosomal protein</keyword>
<reference evidence="7 8" key="1">
    <citation type="submission" date="2018-03" db="EMBL/GenBank/DDBJ databases">
        <title>A parallel universe: an anciently diverged bacterial symbiosis in a Hawaiian planthopper (Hemiptera: Cixiidae) reveals rearranged nutritional responsibilities.</title>
        <authorList>
            <person name="Bennett G."/>
            <person name="Mao M."/>
        </authorList>
    </citation>
    <scope>NUCLEOTIDE SEQUENCE [LARGE SCALE GENOMIC DNA]</scope>
    <source>
        <strain evidence="7 8">OLIH</strain>
    </source>
</reference>
<dbReference type="InterPro" id="IPR008991">
    <property type="entry name" value="Translation_prot_SH3-like_sf"/>
</dbReference>
<comment type="function">
    <text evidence="5">One of the proteins that surrounds the polypeptide exit tunnel on the outside of the subunit.</text>
</comment>
<dbReference type="Gene3D" id="2.30.30.30">
    <property type="match status" value="1"/>
</dbReference>
<protein>
    <recommendedName>
        <fullName evidence="4 5">Large ribosomal subunit protein uL24</fullName>
    </recommendedName>
</protein>
<dbReference type="SMART" id="SM00739">
    <property type="entry name" value="KOW"/>
    <property type="match status" value="1"/>
</dbReference>
<keyword evidence="5" id="KW-0694">RNA-binding</keyword>
<dbReference type="Proteomes" id="UP000256856">
    <property type="component" value="Chromosome"/>
</dbReference>
<evidence type="ECO:0000259" key="6">
    <source>
        <dbReference type="SMART" id="SM00739"/>
    </source>
</evidence>
<dbReference type="InterPro" id="IPR014722">
    <property type="entry name" value="Rib_uL2_dom2"/>
</dbReference>
<dbReference type="PANTHER" id="PTHR12903">
    <property type="entry name" value="MITOCHONDRIAL RIBOSOMAL PROTEIN L24"/>
    <property type="match status" value="1"/>
</dbReference>
<dbReference type="GO" id="GO:0003735">
    <property type="term" value="F:structural constituent of ribosome"/>
    <property type="evidence" value="ECO:0007669"/>
    <property type="project" value="InterPro"/>
</dbReference>
<dbReference type="InterPro" id="IPR041988">
    <property type="entry name" value="Ribosomal_uL24_KOW"/>
</dbReference>